<accession>A0AAE1DXS8</accession>
<name>A0AAE1DXS8_9GAST</name>
<keyword evidence="2" id="KW-1185">Reference proteome</keyword>
<comment type="caution">
    <text evidence="1">The sequence shown here is derived from an EMBL/GenBank/DDBJ whole genome shotgun (WGS) entry which is preliminary data.</text>
</comment>
<dbReference type="AlphaFoldDB" id="A0AAE1DXS8"/>
<reference evidence="1" key="1">
    <citation type="journal article" date="2023" name="G3 (Bethesda)">
        <title>A reference genome for the long-term kleptoplast-retaining sea slug Elysia crispata morphotype clarki.</title>
        <authorList>
            <person name="Eastman K.E."/>
            <person name="Pendleton A.L."/>
            <person name="Shaikh M.A."/>
            <person name="Suttiyut T."/>
            <person name="Ogas R."/>
            <person name="Tomko P."/>
            <person name="Gavelis G."/>
            <person name="Widhalm J.R."/>
            <person name="Wisecaver J.H."/>
        </authorList>
    </citation>
    <scope>NUCLEOTIDE SEQUENCE</scope>
    <source>
        <strain evidence="1">ECLA1</strain>
    </source>
</reference>
<organism evidence="1 2">
    <name type="scientific">Elysia crispata</name>
    <name type="common">lettuce slug</name>
    <dbReference type="NCBI Taxonomy" id="231223"/>
    <lineage>
        <taxon>Eukaryota</taxon>
        <taxon>Metazoa</taxon>
        <taxon>Spiralia</taxon>
        <taxon>Lophotrochozoa</taxon>
        <taxon>Mollusca</taxon>
        <taxon>Gastropoda</taxon>
        <taxon>Heterobranchia</taxon>
        <taxon>Euthyneura</taxon>
        <taxon>Panpulmonata</taxon>
        <taxon>Sacoglossa</taxon>
        <taxon>Placobranchoidea</taxon>
        <taxon>Plakobranchidae</taxon>
        <taxon>Elysia</taxon>
    </lineage>
</organism>
<proteinExistence type="predicted"/>
<evidence type="ECO:0000313" key="2">
    <source>
        <dbReference type="Proteomes" id="UP001283361"/>
    </source>
</evidence>
<dbReference type="EMBL" id="JAWDGP010001994">
    <property type="protein sequence ID" value="KAK3786255.1"/>
    <property type="molecule type" value="Genomic_DNA"/>
</dbReference>
<evidence type="ECO:0000313" key="1">
    <source>
        <dbReference type="EMBL" id="KAK3786255.1"/>
    </source>
</evidence>
<dbReference type="Proteomes" id="UP001283361">
    <property type="component" value="Unassembled WGS sequence"/>
</dbReference>
<sequence>MWFSVSAPLRVERSQHSNGCHKLFRMSSDSCGSQCPRLSELRGLSTVTAVTNFSGCPQIHVVLAITLHRMWVKRIKLLVPILNLMGSIVLRQKPLKSFYLRVDELTFER</sequence>
<protein>
    <submittedName>
        <fullName evidence="1">Uncharacterized protein</fullName>
    </submittedName>
</protein>
<gene>
    <name evidence="1" type="ORF">RRG08_064514</name>
</gene>